<evidence type="ECO:0000313" key="5">
    <source>
        <dbReference type="EMBL" id="HAV91652.1"/>
    </source>
</evidence>
<dbReference type="InterPro" id="IPR000055">
    <property type="entry name" value="Restrct_endonuc_typeI_TRD"/>
</dbReference>
<dbReference type="InterPro" id="IPR044946">
    <property type="entry name" value="Restrct_endonuc_typeI_TRD_sf"/>
</dbReference>
<keyword evidence="3" id="KW-0238">DNA-binding</keyword>
<dbReference type="GO" id="GO:0009307">
    <property type="term" value="P:DNA restriction-modification system"/>
    <property type="evidence" value="ECO:0007669"/>
    <property type="project" value="UniProtKB-KW"/>
</dbReference>
<dbReference type="GO" id="GO:0003677">
    <property type="term" value="F:DNA binding"/>
    <property type="evidence" value="ECO:0007669"/>
    <property type="project" value="UniProtKB-KW"/>
</dbReference>
<dbReference type="InterPro" id="IPR052021">
    <property type="entry name" value="Type-I_RS_S_subunit"/>
</dbReference>
<dbReference type="CDD" id="cd16961">
    <property type="entry name" value="RMtype1_S_TRD-CR_like"/>
    <property type="match status" value="1"/>
</dbReference>
<evidence type="ECO:0000256" key="2">
    <source>
        <dbReference type="ARBA" id="ARBA00022747"/>
    </source>
</evidence>
<comment type="caution">
    <text evidence="5">The sequence shown here is derived from an EMBL/GenBank/DDBJ whole genome shotgun (WGS) entry which is preliminary data.</text>
</comment>
<name>A0A350H7Y6_UNCW3</name>
<evidence type="ECO:0000256" key="3">
    <source>
        <dbReference type="ARBA" id="ARBA00023125"/>
    </source>
</evidence>
<dbReference type="Proteomes" id="UP000264062">
    <property type="component" value="Unassembled WGS sequence"/>
</dbReference>
<dbReference type="AlphaFoldDB" id="A0A350H7Y6"/>
<dbReference type="Gene3D" id="3.90.220.20">
    <property type="entry name" value="DNA methylase specificity domains"/>
    <property type="match status" value="1"/>
</dbReference>
<dbReference type="PANTHER" id="PTHR30408">
    <property type="entry name" value="TYPE-1 RESTRICTION ENZYME ECOKI SPECIFICITY PROTEIN"/>
    <property type="match status" value="1"/>
</dbReference>
<dbReference type="PANTHER" id="PTHR30408:SF12">
    <property type="entry name" value="TYPE I RESTRICTION ENZYME MJAVIII SPECIFICITY SUBUNIT"/>
    <property type="match status" value="1"/>
</dbReference>
<dbReference type="Pfam" id="PF01420">
    <property type="entry name" value="Methylase_S"/>
    <property type="match status" value="1"/>
</dbReference>
<feature type="domain" description="Type I restriction modification DNA specificity" evidence="4">
    <location>
        <begin position="19"/>
        <end position="193"/>
    </location>
</feature>
<evidence type="ECO:0000313" key="6">
    <source>
        <dbReference type="Proteomes" id="UP000264062"/>
    </source>
</evidence>
<organism evidence="5 6">
    <name type="scientific">candidate division WOR-3 bacterium</name>
    <dbReference type="NCBI Taxonomy" id="2052148"/>
    <lineage>
        <taxon>Bacteria</taxon>
        <taxon>Bacteria division WOR-3</taxon>
    </lineage>
</organism>
<dbReference type="SUPFAM" id="SSF116734">
    <property type="entry name" value="DNA methylase specificity domain"/>
    <property type="match status" value="1"/>
</dbReference>
<gene>
    <name evidence="5" type="ORF">DCW38_00480</name>
</gene>
<accession>A0A350H7Y6</accession>
<proteinExistence type="inferred from homology"/>
<comment type="similarity">
    <text evidence="1">Belongs to the type-I restriction system S methylase family.</text>
</comment>
<reference evidence="5 6" key="1">
    <citation type="journal article" date="2018" name="Nat. Biotechnol.">
        <title>A standardized bacterial taxonomy based on genome phylogeny substantially revises the tree of life.</title>
        <authorList>
            <person name="Parks D.H."/>
            <person name="Chuvochina M."/>
            <person name="Waite D.W."/>
            <person name="Rinke C."/>
            <person name="Skarshewski A."/>
            <person name="Chaumeil P.A."/>
            <person name="Hugenholtz P."/>
        </authorList>
    </citation>
    <scope>NUCLEOTIDE SEQUENCE [LARGE SCALE GENOMIC DNA]</scope>
    <source>
        <strain evidence="5">UBA9956</strain>
    </source>
</reference>
<evidence type="ECO:0000259" key="4">
    <source>
        <dbReference type="Pfam" id="PF01420"/>
    </source>
</evidence>
<dbReference type="EMBL" id="DMZY01000016">
    <property type="protein sequence ID" value="HAV91652.1"/>
    <property type="molecule type" value="Genomic_DNA"/>
</dbReference>
<keyword evidence="2" id="KW-0680">Restriction system</keyword>
<evidence type="ECO:0000256" key="1">
    <source>
        <dbReference type="ARBA" id="ARBA00010923"/>
    </source>
</evidence>
<sequence length="215" mass="24514">MPLDFWRISEYYMNMADKKSIGEIADVFVGLNIKNYKDEFSSSFSRENFDVKIISISNIDNNGFFAGDFQKIRDMGDRISNYKVIEGDVIVNSRGRSIKSAMVDSEREGYVISSNILAIRIKKEYLNSISPEILDIYIKQGRAANEINKKSNASTMLVLTKEILKNVRVPLLSEEEKKKLSGIIALYREISREIEESKNLLSVLSSNIVGMMEEE</sequence>
<protein>
    <recommendedName>
        <fullName evidence="4">Type I restriction modification DNA specificity domain-containing protein</fullName>
    </recommendedName>
</protein>